<keyword evidence="2" id="KW-1185">Reference proteome</keyword>
<dbReference type="eggNOG" id="ENOG5032WU7">
    <property type="taxonomic scope" value="Bacteria"/>
</dbReference>
<dbReference type="KEGG" id="afs:AFR_02485"/>
<reference evidence="1 2" key="1">
    <citation type="journal article" date="2014" name="J. Biotechnol.">
        <title>Complete genome sequence of the actinobacterium Actinoplanes friuliensis HAG 010964, producer of the lipopeptide antibiotic friulimycin.</title>
        <authorList>
            <person name="Ruckert C."/>
            <person name="Szczepanowski R."/>
            <person name="Albersmeier A."/>
            <person name="Goesmann A."/>
            <person name="Fischer N."/>
            <person name="Steinkamper A."/>
            <person name="Puhler A."/>
            <person name="Biener R."/>
            <person name="Schwartz D."/>
            <person name="Kalinowski J."/>
        </authorList>
    </citation>
    <scope>NUCLEOTIDE SEQUENCE [LARGE SCALE GENOMIC DNA]</scope>
    <source>
        <strain evidence="1 2">DSM 7358</strain>
    </source>
</reference>
<dbReference type="STRING" id="1246995.AFR_02485"/>
<dbReference type="EMBL" id="CP006272">
    <property type="protein sequence ID" value="AGZ38786.1"/>
    <property type="molecule type" value="Genomic_DNA"/>
</dbReference>
<dbReference type="PATRIC" id="fig|1246995.3.peg.502"/>
<protein>
    <submittedName>
        <fullName evidence="1">Uncharacterized protein</fullName>
    </submittedName>
</protein>
<gene>
    <name evidence="1" type="ORF">AFR_02485</name>
</gene>
<dbReference type="Proteomes" id="UP000017746">
    <property type="component" value="Chromosome"/>
</dbReference>
<name>U5VT09_9ACTN</name>
<dbReference type="HOGENOM" id="CLU_051323_0_0_11"/>
<evidence type="ECO:0000313" key="2">
    <source>
        <dbReference type="Proteomes" id="UP000017746"/>
    </source>
</evidence>
<dbReference type="AlphaFoldDB" id="U5VT09"/>
<evidence type="ECO:0000313" key="1">
    <source>
        <dbReference type="EMBL" id="AGZ38786.1"/>
    </source>
</evidence>
<sequence>MGRLGRLMDSQEATMAQPDDELLTRHHQLLLRVAGWAPDDVVSAARQWLAEGRVTEAARAVLGTVLADRVPIRPDDAELLVRTLPDVSQVTQLAGATPAGDPAAHPAFDFAPVRPEPFSPAPAPLLLDLTTAELDAEDAAAVAALDEVTGPVALWRVWRSPQPDRAAGGPVRVHVLETSADPALLPSATAALQNALEAAGVEHPQVEAYTTGVELPSYQRLARGRSALLWATAKAQPITIARVFDSYDAGGGQFRADHPVLSAGTEPAQVLAYLEGGQVLLATTAKETDVFDPGAGAVVPMSFRTDGRWIWTDTVAYYLSTYALSPDEEFLAHIRALDYRLPTVDAVAEHRAMSVLADPG</sequence>
<proteinExistence type="predicted"/>
<organism evidence="1 2">
    <name type="scientific">Actinoplanes friuliensis DSM 7358</name>
    <dbReference type="NCBI Taxonomy" id="1246995"/>
    <lineage>
        <taxon>Bacteria</taxon>
        <taxon>Bacillati</taxon>
        <taxon>Actinomycetota</taxon>
        <taxon>Actinomycetes</taxon>
        <taxon>Micromonosporales</taxon>
        <taxon>Micromonosporaceae</taxon>
        <taxon>Actinoplanes</taxon>
    </lineage>
</organism>
<accession>U5VT09</accession>